<name>A0ABT1S064_9FIRM</name>
<organism evidence="1 2">
    <name type="scientific">Neglectibacter timonensis</name>
    <dbReference type="NCBI Taxonomy" id="1776382"/>
    <lineage>
        <taxon>Bacteria</taxon>
        <taxon>Bacillati</taxon>
        <taxon>Bacillota</taxon>
        <taxon>Clostridia</taxon>
        <taxon>Eubacteriales</taxon>
        <taxon>Oscillospiraceae</taxon>
        <taxon>Neglectibacter</taxon>
    </lineage>
</organism>
<evidence type="ECO:0000313" key="2">
    <source>
        <dbReference type="Proteomes" id="UP001524473"/>
    </source>
</evidence>
<accession>A0ABT1S064</accession>
<comment type="caution">
    <text evidence="1">The sequence shown here is derived from an EMBL/GenBank/DDBJ whole genome shotgun (WGS) entry which is preliminary data.</text>
</comment>
<reference evidence="1 2" key="1">
    <citation type="submission" date="2022-06" db="EMBL/GenBank/DDBJ databases">
        <title>Isolation of gut microbiota from human fecal samples.</title>
        <authorList>
            <person name="Pamer E.G."/>
            <person name="Barat B."/>
            <person name="Waligurski E."/>
            <person name="Medina S."/>
            <person name="Paddock L."/>
            <person name="Mostad J."/>
        </authorList>
    </citation>
    <scope>NUCLEOTIDE SEQUENCE [LARGE SCALE GENOMIC DNA]</scope>
    <source>
        <strain evidence="1 2">DFI.9.73</strain>
    </source>
</reference>
<dbReference type="EMBL" id="JANFZH010000022">
    <property type="protein sequence ID" value="MCQ4840327.1"/>
    <property type="molecule type" value="Genomic_DNA"/>
</dbReference>
<protein>
    <submittedName>
        <fullName evidence="1">RNA polymerase subunit sigma-70</fullName>
    </submittedName>
</protein>
<sequence>MTNEQKRTIAELRSKGATYAKIGEALGISKDTVKSYCRRNNLSAPQDTPASDTAPSVCQECGAPLVQTEKQKTRIFCSRECRENWWHSHPEQIKKRAVYDFRCAGCGKPFSAYGNSHRKYCSHDCYITARFKGGGCHE</sequence>
<evidence type="ECO:0000313" key="1">
    <source>
        <dbReference type="EMBL" id="MCQ4840327.1"/>
    </source>
</evidence>
<dbReference type="RefSeq" id="WP_256191908.1">
    <property type="nucleotide sequence ID" value="NZ_JANFZG010000020.1"/>
</dbReference>
<dbReference type="Proteomes" id="UP001524473">
    <property type="component" value="Unassembled WGS sequence"/>
</dbReference>
<gene>
    <name evidence="1" type="ORF">NE695_10435</name>
</gene>
<dbReference type="Gene3D" id="1.10.10.60">
    <property type="entry name" value="Homeodomain-like"/>
    <property type="match status" value="1"/>
</dbReference>
<proteinExistence type="predicted"/>
<keyword evidence="2" id="KW-1185">Reference proteome</keyword>